<dbReference type="EMBL" id="AMWN01000004">
    <property type="protein sequence ID" value="EXJ88469.1"/>
    <property type="molecule type" value="Genomic_DNA"/>
</dbReference>
<dbReference type="InterPro" id="IPR036864">
    <property type="entry name" value="Zn2-C6_fun-type_DNA-bd_sf"/>
</dbReference>
<comment type="caution">
    <text evidence="8">The sequence shown here is derived from an EMBL/GenBank/DDBJ whole genome shotgun (WGS) entry which is preliminary data.</text>
</comment>
<feature type="region of interest" description="Disordered" evidence="6">
    <location>
        <begin position="1"/>
        <end position="65"/>
    </location>
</feature>
<dbReference type="CDD" id="cd00067">
    <property type="entry name" value="GAL4"/>
    <property type="match status" value="1"/>
</dbReference>
<feature type="compositionally biased region" description="Polar residues" evidence="6">
    <location>
        <begin position="13"/>
        <end position="28"/>
    </location>
</feature>
<protein>
    <recommendedName>
        <fullName evidence="7">Zn(2)-C6 fungal-type domain-containing protein</fullName>
    </recommendedName>
</protein>
<evidence type="ECO:0000313" key="9">
    <source>
        <dbReference type="Proteomes" id="UP000019484"/>
    </source>
</evidence>
<evidence type="ECO:0000313" key="8">
    <source>
        <dbReference type="EMBL" id="EXJ88469.1"/>
    </source>
</evidence>
<dbReference type="PROSITE" id="PS00463">
    <property type="entry name" value="ZN2_CY6_FUNGAL_1"/>
    <property type="match status" value="1"/>
</dbReference>
<feature type="region of interest" description="Disordered" evidence="6">
    <location>
        <begin position="130"/>
        <end position="171"/>
    </location>
</feature>
<organism evidence="8 9">
    <name type="scientific">Capronia coronata CBS 617.96</name>
    <dbReference type="NCBI Taxonomy" id="1182541"/>
    <lineage>
        <taxon>Eukaryota</taxon>
        <taxon>Fungi</taxon>
        <taxon>Dikarya</taxon>
        <taxon>Ascomycota</taxon>
        <taxon>Pezizomycotina</taxon>
        <taxon>Eurotiomycetes</taxon>
        <taxon>Chaetothyriomycetidae</taxon>
        <taxon>Chaetothyriales</taxon>
        <taxon>Herpotrichiellaceae</taxon>
        <taxon>Capronia</taxon>
    </lineage>
</organism>
<reference evidence="8 9" key="1">
    <citation type="submission" date="2013-03" db="EMBL/GenBank/DDBJ databases">
        <title>The Genome Sequence of Capronia coronata CBS 617.96.</title>
        <authorList>
            <consortium name="The Broad Institute Genomics Platform"/>
            <person name="Cuomo C."/>
            <person name="de Hoog S."/>
            <person name="Gorbushina A."/>
            <person name="Walker B."/>
            <person name="Young S.K."/>
            <person name="Zeng Q."/>
            <person name="Gargeya S."/>
            <person name="Fitzgerald M."/>
            <person name="Haas B."/>
            <person name="Abouelleil A."/>
            <person name="Allen A.W."/>
            <person name="Alvarado L."/>
            <person name="Arachchi H.M."/>
            <person name="Berlin A.M."/>
            <person name="Chapman S.B."/>
            <person name="Gainer-Dewar J."/>
            <person name="Goldberg J."/>
            <person name="Griggs A."/>
            <person name="Gujja S."/>
            <person name="Hansen M."/>
            <person name="Howarth C."/>
            <person name="Imamovic A."/>
            <person name="Ireland A."/>
            <person name="Larimer J."/>
            <person name="McCowan C."/>
            <person name="Murphy C."/>
            <person name="Pearson M."/>
            <person name="Poon T.W."/>
            <person name="Priest M."/>
            <person name="Roberts A."/>
            <person name="Saif S."/>
            <person name="Shea T."/>
            <person name="Sisk P."/>
            <person name="Sykes S."/>
            <person name="Wortman J."/>
            <person name="Nusbaum C."/>
            <person name="Birren B."/>
        </authorList>
    </citation>
    <scope>NUCLEOTIDE SEQUENCE [LARGE SCALE GENOMIC DNA]</scope>
    <source>
        <strain evidence="8 9">CBS 617.96</strain>
    </source>
</reference>
<evidence type="ECO:0000256" key="1">
    <source>
        <dbReference type="ARBA" id="ARBA00004123"/>
    </source>
</evidence>
<dbReference type="SUPFAM" id="SSF57701">
    <property type="entry name" value="Zn2/Cys6 DNA-binding domain"/>
    <property type="match status" value="1"/>
</dbReference>
<dbReference type="Proteomes" id="UP000019484">
    <property type="component" value="Unassembled WGS sequence"/>
</dbReference>
<keyword evidence="4" id="KW-0804">Transcription</keyword>
<dbReference type="GO" id="GO:0000976">
    <property type="term" value="F:transcription cis-regulatory region binding"/>
    <property type="evidence" value="ECO:0007669"/>
    <property type="project" value="TreeGrafter"/>
</dbReference>
<feature type="domain" description="Zn(2)-C6 fungal-type" evidence="7">
    <location>
        <begin position="66"/>
        <end position="98"/>
    </location>
</feature>
<dbReference type="GeneID" id="19160274"/>
<dbReference type="HOGENOM" id="CLU_006524_0_2_1"/>
<comment type="subcellular location">
    <subcellularLocation>
        <location evidence="1">Nucleus</location>
    </subcellularLocation>
</comment>
<sequence length="723" mass="81821">MAAKRPLVFDTLPPQQHRSPETLSAQQDVQRRESQNTNTTSQSPDSFEEEEASGTDKRKRPKRSRACVACRNMKIRCLAVEGQEACSSCAKVNRQCIMPGPPRKRQRTVHKVAELEKKINALTDALLAKGQRADPASSSYESPDKDQLTSASSDHPRTDTTSNTSFDYDPKTIKKVLPQTPEFERACPIPENIPSARETYVDVIDQGVLSMESATAMFDYWAHNITKICPTVVFCPGTEAKDVRLQRPMTFLAIVSVVSPLIEPSVQPTLSVELNRQLSERVLFHGDKSLDLTQALLIHCQNYMRPRGARDLSFNQYIHCAIVMCLDLGIGKRSKVDRSRRPSERTELARTWLGAYVCAIGVSTILRIPSFIKFNSRIEECLMILSTSPFVVPSDKWLCKLVRLLHIAEEVSIMFNMDDPGAELNFTEPRTQHQLKYFQRQLQQWERSVNVDLDPRLIQHQAACINLYIHEIAIHCDHNVDDFRPGVLHNDRKLPNVITSSHVEALTTLFESAHRVLDSWLSLEVPLARALTNMYLVWNAYAMVILIKLHWIIHTPDSQFGSIFLADFRTEHYLDTMINRLAELSASGHSPFAEAFGFVFKKLKTWHQHRAGHLSDDEPGGDPDSRRNQASDLLRKDTTSIFESAKDLGPRTLGSPLPQSYTTLPGIFPGQWAAPDKLGSNLNAAYEAASYGNTNWEQFNFSTEEMDLFDVYMNNNGWMGYLL</sequence>
<dbReference type="PANTHER" id="PTHR31845">
    <property type="entry name" value="FINGER DOMAIN PROTEIN, PUTATIVE-RELATED"/>
    <property type="match status" value="1"/>
</dbReference>
<proteinExistence type="predicted"/>
<dbReference type="GO" id="GO:0008270">
    <property type="term" value="F:zinc ion binding"/>
    <property type="evidence" value="ECO:0007669"/>
    <property type="project" value="InterPro"/>
</dbReference>
<evidence type="ECO:0000256" key="4">
    <source>
        <dbReference type="ARBA" id="ARBA00023163"/>
    </source>
</evidence>
<dbReference type="PANTHER" id="PTHR31845:SF39">
    <property type="entry name" value="TRANSCRIPTION FACTOR PBCR-RELATED"/>
    <property type="match status" value="1"/>
</dbReference>
<keyword evidence="2" id="KW-0805">Transcription regulation</keyword>
<keyword evidence="3" id="KW-0238">DNA-binding</keyword>
<dbReference type="PROSITE" id="PS50048">
    <property type="entry name" value="ZN2_CY6_FUNGAL_2"/>
    <property type="match status" value="1"/>
</dbReference>
<dbReference type="GO" id="GO:0005634">
    <property type="term" value="C:nucleus"/>
    <property type="evidence" value="ECO:0007669"/>
    <property type="project" value="UniProtKB-SubCell"/>
</dbReference>
<keyword evidence="9" id="KW-1185">Reference proteome</keyword>
<keyword evidence="5" id="KW-0539">Nucleus</keyword>
<dbReference type="STRING" id="1182541.W9Z1T6"/>
<evidence type="ECO:0000259" key="7">
    <source>
        <dbReference type="PROSITE" id="PS50048"/>
    </source>
</evidence>
<dbReference type="InterPro" id="IPR051089">
    <property type="entry name" value="prtT"/>
</dbReference>
<evidence type="ECO:0000256" key="6">
    <source>
        <dbReference type="SAM" id="MobiDB-lite"/>
    </source>
</evidence>
<dbReference type="CDD" id="cd12148">
    <property type="entry name" value="fungal_TF_MHR"/>
    <property type="match status" value="1"/>
</dbReference>
<dbReference type="InterPro" id="IPR001138">
    <property type="entry name" value="Zn2Cys6_DnaBD"/>
</dbReference>
<dbReference type="Pfam" id="PF00172">
    <property type="entry name" value="Zn_clus"/>
    <property type="match status" value="1"/>
</dbReference>
<dbReference type="SMART" id="SM00066">
    <property type="entry name" value="GAL4"/>
    <property type="match status" value="1"/>
</dbReference>
<dbReference type="AlphaFoldDB" id="W9Z1T6"/>
<gene>
    <name evidence="8" type="ORF">A1O1_05399</name>
</gene>
<feature type="compositionally biased region" description="Polar residues" evidence="6">
    <location>
        <begin position="35"/>
        <end position="45"/>
    </location>
</feature>
<name>W9Z1T6_9EURO</name>
<dbReference type="OrthoDB" id="8062037at2759"/>
<accession>W9Z1T6</accession>
<evidence type="ECO:0000256" key="5">
    <source>
        <dbReference type="ARBA" id="ARBA00023242"/>
    </source>
</evidence>
<evidence type="ECO:0000256" key="3">
    <source>
        <dbReference type="ARBA" id="ARBA00023125"/>
    </source>
</evidence>
<dbReference type="Gene3D" id="4.10.240.10">
    <property type="entry name" value="Zn(2)-C6 fungal-type DNA-binding domain"/>
    <property type="match status" value="1"/>
</dbReference>
<dbReference type="eggNOG" id="ENOG502QRYY">
    <property type="taxonomic scope" value="Eukaryota"/>
</dbReference>
<evidence type="ECO:0000256" key="2">
    <source>
        <dbReference type="ARBA" id="ARBA00023015"/>
    </source>
</evidence>
<feature type="compositionally biased region" description="Polar residues" evidence="6">
    <location>
        <begin position="148"/>
        <end position="166"/>
    </location>
</feature>
<dbReference type="RefSeq" id="XP_007724475.1">
    <property type="nucleotide sequence ID" value="XM_007726285.1"/>
</dbReference>
<dbReference type="GO" id="GO:0000981">
    <property type="term" value="F:DNA-binding transcription factor activity, RNA polymerase II-specific"/>
    <property type="evidence" value="ECO:0007669"/>
    <property type="project" value="InterPro"/>
</dbReference>